<feature type="compositionally biased region" description="Low complexity" evidence="2">
    <location>
        <begin position="15"/>
        <end position="28"/>
    </location>
</feature>
<organism evidence="3 4">
    <name type="scientific">Humibacter ginsenosidimutans</name>
    <dbReference type="NCBI Taxonomy" id="2599293"/>
    <lineage>
        <taxon>Bacteria</taxon>
        <taxon>Bacillati</taxon>
        <taxon>Actinomycetota</taxon>
        <taxon>Actinomycetes</taxon>
        <taxon>Micrococcales</taxon>
        <taxon>Microbacteriaceae</taxon>
        <taxon>Humibacter</taxon>
    </lineage>
</organism>
<dbReference type="InterPro" id="IPR026893">
    <property type="entry name" value="Tyr/Ser_Pase_IphP-type"/>
</dbReference>
<dbReference type="SUPFAM" id="SSF52799">
    <property type="entry name" value="(Phosphotyrosine protein) phosphatases II"/>
    <property type="match status" value="1"/>
</dbReference>
<dbReference type="EMBL" id="CP042305">
    <property type="protein sequence ID" value="QDZ14359.1"/>
    <property type="molecule type" value="Genomic_DNA"/>
</dbReference>
<dbReference type="Proteomes" id="UP000320216">
    <property type="component" value="Chromosome"/>
</dbReference>
<evidence type="ECO:0000313" key="4">
    <source>
        <dbReference type="Proteomes" id="UP000320216"/>
    </source>
</evidence>
<evidence type="ECO:0000313" key="3">
    <source>
        <dbReference type="EMBL" id="QDZ14359.1"/>
    </source>
</evidence>
<keyword evidence="4" id="KW-1185">Reference proteome</keyword>
<dbReference type="RefSeq" id="WP_146319177.1">
    <property type="nucleotide sequence ID" value="NZ_CP042305.1"/>
</dbReference>
<sequence>MTPHDETLDGGSGNAAQAEDAAPGAELATNGIPNLRDVGGYVTADGRRVRRGLVYRSTALDAASDADLRSLRERGIRTVVDLRTASERTSAPDRLPEGAVAVDLDVMADSPGSSPAKLAELAASPEQAVQVLATTDVDAVFDRIYRELVSLPSARASYRALFGALADEASLPALYHCTTGKDRTGWATAALLLLLGVDEPTVIEDYLLSNPYLEGKQEQLLRVFAAHGGDPERLKAMMGVKAEYLQSAIAEARSSYGTIEGYFTDGLGLGPDVQQRLREIFLD</sequence>
<feature type="region of interest" description="Disordered" evidence="2">
    <location>
        <begin position="1"/>
        <end position="38"/>
    </location>
</feature>
<dbReference type="Pfam" id="PF13350">
    <property type="entry name" value="Y_phosphatase3"/>
    <property type="match status" value="1"/>
</dbReference>
<dbReference type="KEGG" id="huw:FPZ11_05910"/>
<dbReference type="PANTHER" id="PTHR31126">
    <property type="entry name" value="TYROSINE-PROTEIN PHOSPHATASE"/>
    <property type="match status" value="1"/>
</dbReference>
<dbReference type="GO" id="GO:0004721">
    <property type="term" value="F:phosphoprotein phosphatase activity"/>
    <property type="evidence" value="ECO:0007669"/>
    <property type="project" value="InterPro"/>
</dbReference>
<dbReference type="OrthoDB" id="1188001at2"/>
<evidence type="ECO:0000256" key="1">
    <source>
        <dbReference type="ARBA" id="ARBA00009580"/>
    </source>
</evidence>
<dbReference type="Gene3D" id="3.90.190.10">
    <property type="entry name" value="Protein tyrosine phosphatase superfamily"/>
    <property type="match status" value="1"/>
</dbReference>
<gene>
    <name evidence="3" type="ORF">FPZ11_05910</name>
</gene>
<dbReference type="InterPro" id="IPR029021">
    <property type="entry name" value="Prot-tyrosine_phosphatase-like"/>
</dbReference>
<accession>A0A5B8M329</accession>
<protein>
    <submittedName>
        <fullName evidence="3">Tyrosine-protein phosphatase</fullName>
    </submittedName>
</protein>
<proteinExistence type="inferred from homology"/>
<evidence type="ECO:0000256" key="2">
    <source>
        <dbReference type="SAM" id="MobiDB-lite"/>
    </source>
</evidence>
<dbReference type="PANTHER" id="PTHR31126:SF1">
    <property type="entry name" value="TYROSINE SPECIFIC PROTEIN PHOSPHATASES DOMAIN-CONTAINING PROTEIN"/>
    <property type="match status" value="1"/>
</dbReference>
<comment type="similarity">
    <text evidence="1">Belongs to the protein-tyrosine phosphatase family.</text>
</comment>
<name>A0A5B8M329_9MICO</name>
<reference evidence="3 4" key="1">
    <citation type="submission" date="2019-07" db="EMBL/GenBank/DDBJ databases">
        <title>Full genome sequence of Humibacter sp. WJ7-1.</title>
        <authorList>
            <person name="Im W.-T."/>
        </authorList>
    </citation>
    <scope>NUCLEOTIDE SEQUENCE [LARGE SCALE GENOMIC DNA]</scope>
    <source>
        <strain evidence="3 4">WJ7-1</strain>
    </source>
</reference>
<dbReference type="AlphaFoldDB" id="A0A5B8M329"/>